<evidence type="ECO:0000256" key="1">
    <source>
        <dbReference type="SAM" id="SignalP"/>
    </source>
</evidence>
<dbReference type="Proteomes" id="UP000007797">
    <property type="component" value="Unassembled WGS sequence"/>
</dbReference>
<evidence type="ECO:0000313" key="3">
    <source>
        <dbReference type="Proteomes" id="UP000007797"/>
    </source>
</evidence>
<sequence>MYKTIALLVVIIASLALAYSAPLEGEWIYNIGSTPSCNTITFNITSNGDGTFAGSYTYAGKLVQVMRSVNPSSSYSNVTFAGQWASYPAGSPIWANFNATMNNDVSFTMKINATTYTLPKQSFAVLNRPACQLQDY</sequence>
<organism evidence="2 3">
    <name type="scientific">Cavenderia fasciculata</name>
    <name type="common">Slime mold</name>
    <name type="synonym">Dictyostelium fasciculatum</name>
    <dbReference type="NCBI Taxonomy" id="261658"/>
    <lineage>
        <taxon>Eukaryota</taxon>
        <taxon>Amoebozoa</taxon>
        <taxon>Evosea</taxon>
        <taxon>Eumycetozoa</taxon>
        <taxon>Dictyostelia</taxon>
        <taxon>Acytosteliales</taxon>
        <taxon>Cavenderiaceae</taxon>
        <taxon>Cavenderia</taxon>
    </lineage>
</organism>
<evidence type="ECO:0008006" key="4">
    <source>
        <dbReference type="Google" id="ProtNLM"/>
    </source>
</evidence>
<reference evidence="3" key="1">
    <citation type="journal article" date="2011" name="Genome Res.">
        <title>Phylogeny-wide analysis of social amoeba genomes highlights ancient origins for complex intercellular communication.</title>
        <authorList>
            <person name="Heidel A.J."/>
            <person name="Lawal H.M."/>
            <person name="Felder M."/>
            <person name="Schilde C."/>
            <person name="Helps N.R."/>
            <person name="Tunggal B."/>
            <person name="Rivero F."/>
            <person name="John U."/>
            <person name="Schleicher M."/>
            <person name="Eichinger L."/>
            <person name="Platzer M."/>
            <person name="Noegel A.A."/>
            <person name="Schaap P."/>
            <person name="Gloeckner G."/>
        </authorList>
    </citation>
    <scope>NUCLEOTIDE SEQUENCE [LARGE SCALE GENOMIC DNA]</scope>
    <source>
        <strain evidence="3">SH3</strain>
    </source>
</reference>
<accession>F4PKW3</accession>
<proteinExistence type="predicted"/>
<dbReference type="GeneID" id="14875683"/>
<evidence type="ECO:0000313" key="2">
    <source>
        <dbReference type="EMBL" id="EGG23185.1"/>
    </source>
</evidence>
<gene>
    <name evidence="2" type="ORF">DFA_05317</name>
</gene>
<dbReference type="RefSeq" id="XP_004361036.1">
    <property type="nucleotide sequence ID" value="XM_004360979.1"/>
</dbReference>
<dbReference type="KEGG" id="dfa:DFA_05317"/>
<feature type="signal peptide" evidence="1">
    <location>
        <begin position="1"/>
        <end position="20"/>
    </location>
</feature>
<keyword evidence="3" id="KW-1185">Reference proteome</keyword>
<dbReference type="AlphaFoldDB" id="F4PKW3"/>
<feature type="chain" id="PRO_5003315406" description="Carbohydrate binding domain-containing protein" evidence="1">
    <location>
        <begin position="21"/>
        <end position="136"/>
    </location>
</feature>
<name>F4PKW3_CACFS</name>
<dbReference type="EMBL" id="GL883008">
    <property type="protein sequence ID" value="EGG23185.1"/>
    <property type="molecule type" value="Genomic_DNA"/>
</dbReference>
<keyword evidence="1" id="KW-0732">Signal</keyword>
<protein>
    <recommendedName>
        <fullName evidence="4">Carbohydrate binding domain-containing protein</fullName>
    </recommendedName>
</protein>